<dbReference type="eggNOG" id="KOG1004">
    <property type="taxonomic scope" value="Eukaryota"/>
</dbReference>
<dbReference type="Gene3D" id="2.40.50.100">
    <property type="match status" value="1"/>
</dbReference>
<dbReference type="GO" id="GO:0071051">
    <property type="term" value="P:poly(A)-dependent snoRNA 3'-end processing"/>
    <property type="evidence" value="ECO:0007669"/>
    <property type="project" value="TreeGrafter"/>
</dbReference>
<keyword evidence="5" id="KW-0698">rRNA processing</keyword>
<reference evidence="12" key="1">
    <citation type="journal article" date="2012" name="Nature">
        <title>Algal genomes reveal evolutionary mosaicism and the fate of nucleomorphs.</title>
        <authorList>
            <consortium name="DOE Joint Genome Institute"/>
            <person name="Curtis B.A."/>
            <person name="Tanifuji G."/>
            <person name="Burki F."/>
            <person name="Gruber A."/>
            <person name="Irimia M."/>
            <person name="Maruyama S."/>
            <person name="Arias M.C."/>
            <person name="Ball S.G."/>
            <person name="Gile G.H."/>
            <person name="Hirakawa Y."/>
            <person name="Hopkins J.F."/>
            <person name="Kuo A."/>
            <person name="Rensing S.A."/>
            <person name="Schmutz J."/>
            <person name="Symeonidi A."/>
            <person name="Elias M."/>
            <person name="Eveleigh R.J."/>
            <person name="Herman E.K."/>
            <person name="Klute M.J."/>
            <person name="Nakayama T."/>
            <person name="Obornik M."/>
            <person name="Reyes-Prieto A."/>
            <person name="Armbrust E.V."/>
            <person name="Aves S.J."/>
            <person name="Beiko R.G."/>
            <person name="Coutinho P."/>
            <person name="Dacks J.B."/>
            <person name="Durnford D.G."/>
            <person name="Fast N.M."/>
            <person name="Green B.R."/>
            <person name="Grisdale C.J."/>
            <person name="Hempel F."/>
            <person name="Henrissat B."/>
            <person name="Hoppner M.P."/>
            <person name="Ishida K."/>
            <person name="Kim E."/>
            <person name="Koreny L."/>
            <person name="Kroth P.G."/>
            <person name="Liu Y."/>
            <person name="Malik S.B."/>
            <person name="Maier U.G."/>
            <person name="McRose D."/>
            <person name="Mock T."/>
            <person name="Neilson J.A."/>
            <person name="Onodera N.T."/>
            <person name="Poole A.M."/>
            <person name="Pritham E.J."/>
            <person name="Richards T.A."/>
            <person name="Rocap G."/>
            <person name="Roy S.W."/>
            <person name="Sarai C."/>
            <person name="Schaack S."/>
            <person name="Shirato S."/>
            <person name="Slamovits C.H."/>
            <person name="Spencer D.F."/>
            <person name="Suzuki S."/>
            <person name="Worden A.Z."/>
            <person name="Zauner S."/>
            <person name="Barry K."/>
            <person name="Bell C."/>
            <person name="Bharti A.K."/>
            <person name="Crow J.A."/>
            <person name="Grimwood J."/>
            <person name="Kramer R."/>
            <person name="Lindquist E."/>
            <person name="Lucas S."/>
            <person name="Salamov A."/>
            <person name="McFadden G.I."/>
            <person name="Lane C.E."/>
            <person name="Keeling P.J."/>
            <person name="Gray M.W."/>
            <person name="Grigoriev I.V."/>
            <person name="Archibald J.M."/>
        </authorList>
    </citation>
    <scope>NUCLEOTIDE SEQUENCE</scope>
    <source>
        <strain evidence="12">CCMP2712</strain>
    </source>
</reference>
<feature type="non-terminal residue" evidence="12">
    <location>
        <position position="204"/>
    </location>
</feature>
<dbReference type="GO" id="GO:0000176">
    <property type="term" value="C:nuclear exosome (RNase complex)"/>
    <property type="evidence" value="ECO:0007669"/>
    <property type="project" value="TreeGrafter"/>
</dbReference>
<dbReference type="SUPFAM" id="SSF54791">
    <property type="entry name" value="Eukaryotic type KH-domain (KH-domain type I)"/>
    <property type="match status" value="1"/>
</dbReference>
<dbReference type="InterPro" id="IPR037319">
    <property type="entry name" value="Rrp40_S1"/>
</dbReference>
<dbReference type="InterPro" id="IPR049469">
    <property type="entry name" value="RRP40_KH-I"/>
</dbReference>
<dbReference type="PANTHER" id="PTHR21321">
    <property type="entry name" value="PNAS-3 RELATED"/>
    <property type="match status" value="1"/>
</dbReference>
<dbReference type="InterPro" id="IPR041054">
    <property type="entry name" value="Rrp40_N_euk"/>
</dbReference>
<keyword evidence="6" id="KW-0271">Exosome</keyword>
<evidence type="ECO:0000256" key="7">
    <source>
        <dbReference type="ARBA" id="ARBA00022884"/>
    </source>
</evidence>
<dbReference type="STRING" id="905079.L1ITL3"/>
<keyword evidence="4" id="KW-0963">Cytoplasm</keyword>
<evidence type="ECO:0000313" key="12">
    <source>
        <dbReference type="EMBL" id="EKX39175.1"/>
    </source>
</evidence>
<dbReference type="GO" id="GO:0071034">
    <property type="term" value="P:CUT catabolic process"/>
    <property type="evidence" value="ECO:0007669"/>
    <property type="project" value="TreeGrafter"/>
</dbReference>
<dbReference type="Pfam" id="PF18311">
    <property type="entry name" value="Rrp40_N"/>
    <property type="match status" value="1"/>
</dbReference>
<dbReference type="InterPro" id="IPR004088">
    <property type="entry name" value="KH_dom_type_1"/>
</dbReference>
<dbReference type="Pfam" id="PF21262">
    <property type="entry name" value="RRP40_S1"/>
    <property type="match status" value="1"/>
</dbReference>
<sequence>NHAFQFGCGISQDGENLVAIRAGQLRTSKTGIEMRMWIDSNTKRYVPVDEDLVIGIVVDKRTEDYRLDVRGPSYGVLSALSFEGATKRNKPKLEIGSLVYCRVSNSYRDAESELSCLSLTYKKAVFGELEGGHMIETSIGYARSLLLPENVVVNCLGRHLAYEIAVGCNGRVIWIKSDSVAKTILIANAIRNAEYDELICADPC</sequence>
<evidence type="ECO:0000256" key="3">
    <source>
        <dbReference type="ARBA" id="ARBA00007841"/>
    </source>
</evidence>
<dbReference type="EMBL" id="JH993042">
    <property type="protein sequence ID" value="EKX39175.1"/>
    <property type="molecule type" value="Genomic_DNA"/>
</dbReference>
<proteinExistence type="inferred from homology"/>
<evidence type="ECO:0000256" key="6">
    <source>
        <dbReference type="ARBA" id="ARBA00022835"/>
    </source>
</evidence>
<dbReference type="FunFam" id="2.40.50.140:FF:000127">
    <property type="entry name" value="Exosome complex component RRP40"/>
    <property type="match status" value="1"/>
</dbReference>
<dbReference type="InterPro" id="IPR036612">
    <property type="entry name" value="KH_dom_type_1_sf"/>
</dbReference>
<evidence type="ECO:0000259" key="10">
    <source>
        <dbReference type="Pfam" id="PF15985"/>
    </source>
</evidence>
<dbReference type="HOGENOM" id="CLU_069847_1_0_1"/>
<feature type="domain" description="Exosome complex exonuclease Rrp40 N-terminal" evidence="11">
    <location>
        <begin position="7"/>
        <end position="44"/>
    </location>
</feature>
<evidence type="ECO:0000256" key="5">
    <source>
        <dbReference type="ARBA" id="ARBA00022552"/>
    </source>
</evidence>
<dbReference type="Gene3D" id="3.30.1370.10">
    <property type="entry name" value="K Homology domain, type 1"/>
    <property type="match status" value="1"/>
</dbReference>
<dbReference type="GO" id="GO:0005730">
    <property type="term" value="C:nucleolus"/>
    <property type="evidence" value="ECO:0007669"/>
    <property type="project" value="UniProtKB-SubCell"/>
</dbReference>
<dbReference type="Gene3D" id="2.40.50.140">
    <property type="entry name" value="Nucleic acid-binding proteins"/>
    <property type="match status" value="1"/>
</dbReference>
<dbReference type="GO" id="GO:0003723">
    <property type="term" value="F:RNA binding"/>
    <property type="evidence" value="ECO:0007669"/>
    <property type="project" value="UniProtKB-KW"/>
</dbReference>
<keyword evidence="7" id="KW-0694">RNA-binding</keyword>
<protein>
    <recommendedName>
        <fullName evidence="9">Ribosomal RNA-processing protein 40</fullName>
    </recommendedName>
</protein>
<dbReference type="KEGG" id="gtt:GUITHDRAFT_76632"/>
<evidence type="ECO:0000256" key="9">
    <source>
        <dbReference type="ARBA" id="ARBA00030615"/>
    </source>
</evidence>
<comment type="subcellular location">
    <subcellularLocation>
        <location evidence="1">Cytoplasm</location>
    </subcellularLocation>
    <subcellularLocation>
        <location evidence="2">Nucleus</location>
        <location evidence="2">Nucleolus</location>
    </subcellularLocation>
</comment>
<dbReference type="GeneID" id="17295828"/>
<keyword evidence="8" id="KW-0539">Nucleus</keyword>
<dbReference type="PANTHER" id="PTHR21321:SF1">
    <property type="entry name" value="EXOSOME COMPLEX COMPONENT RRP40"/>
    <property type="match status" value="1"/>
</dbReference>
<evidence type="ECO:0000256" key="2">
    <source>
        <dbReference type="ARBA" id="ARBA00004604"/>
    </source>
</evidence>
<dbReference type="GO" id="GO:0000467">
    <property type="term" value="P:exonucleolytic trimming to generate mature 3'-end of 5.8S rRNA from tricistronic rRNA transcript (SSU-rRNA, 5.8S rRNA, LSU-rRNA)"/>
    <property type="evidence" value="ECO:0007669"/>
    <property type="project" value="TreeGrafter"/>
</dbReference>
<dbReference type="GO" id="GO:0000177">
    <property type="term" value="C:cytoplasmic exosome (RNase complex)"/>
    <property type="evidence" value="ECO:0007669"/>
    <property type="project" value="TreeGrafter"/>
</dbReference>
<organism evidence="12">
    <name type="scientific">Guillardia theta (strain CCMP2712)</name>
    <name type="common">Cryptophyte</name>
    <dbReference type="NCBI Taxonomy" id="905079"/>
    <lineage>
        <taxon>Eukaryota</taxon>
        <taxon>Cryptophyceae</taxon>
        <taxon>Pyrenomonadales</taxon>
        <taxon>Geminigeraceae</taxon>
        <taxon>Guillardia</taxon>
    </lineage>
</organism>
<evidence type="ECO:0000256" key="4">
    <source>
        <dbReference type="ARBA" id="ARBA00022490"/>
    </source>
</evidence>
<feature type="domain" description="K Homology" evidence="10">
    <location>
        <begin position="132"/>
        <end position="180"/>
    </location>
</feature>
<dbReference type="InterPro" id="IPR026699">
    <property type="entry name" value="Exosome_RNA_bind1/RRP40/RRP4"/>
</dbReference>
<dbReference type="CDD" id="cd22526">
    <property type="entry name" value="KH-I_Rrp40"/>
    <property type="match status" value="1"/>
</dbReference>
<evidence type="ECO:0000256" key="8">
    <source>
        <dbReference type="ARBA" id="ARBA00023242"/>
    </source>
</evidence>
<dbReference type="OrthoDB" id="340500at2759"/>
<gene>
    <name evidence="12" type="ORF">GUITHDRAFT_76632</name>
</gene>
<evidence type="ECO:0000256" key="1">
    <source>
        <dbReference type="ARBA" id="ARBA00004496"/>
    </source>
</evidence>
<dbReference type="AlphaFoldDB" id="L1ITL3"/>
<dbReference type="Pfam" id="PF15985">
    <property type="entry name" value="KH_6"/>
    <property type="match status" value="1"/>
</dbReference>
<accession>L1ITL3</accession>
<dbReference type="GO" id="GO:0034475">
    <property type="term" value="P:U4 snRNA 3'-end processing"/>
    <property type="evidence" value="ECO:0007669"/>
    <property type="project" value="TreeGrafter"/>
</dbReference>
<dbReference type="InterPro" id="IPR012340">
    <property type="entry name" value="NA-bd_OB-fold"/>
</dbReference>
<dbReference type="GO" id="GO:0071038">
    <property type="term" value="P:TRAMP-dependent tRNA surveillance pathway"/>
    <property type="evidence" value="ECO:0007669"/>
    <property type="project" value="TreeGrafter"/>
</dbReference>
<dbReference type="RefSeq" id="XP_005826155.1">
    <property type="nucleotide sequence ID" value="XM_005826098.1"/>
</dbReference>
<dbReference type="GO" id="GO:0071035">
    <property type="term" value="P:nuclear polyadenylation-dependent rRNA catabolic process"/>
    <property type="evidence" value="ECO:0007669"/>
    <property type="project" value="TreeGrafter"/>
</dbReference>
<evidence type="ECO:0000259" key="11">
    <source>
        <dbReference type="Pfam" id="PF18311"/>
    </source>
</evidence>
<dbReference type="PaxDb" id="55529-EKX39175"/>
<comment type="similarity">
    <text evidence="3">Belongs to the RRP40 family.</text>
</comment>
<dbReference type="CDD" id="cd05790">
    <property type="entry name" value="S1_Rrp40"/>
    <property type="match status" value="1"/>
</dbReference>
<dbReference type="SUPFAM" id="SSF50249">
    <property type="entry name" value="Nucleic acid-binding proteins"/>
    <property type="match status" value="1"/>
</dbReference>
<name>L1ITL3_GUITC</name>